<dbReference type="AlphaFoldDB" id="A0A6G7PVS8"/>
<dbReference type="RefSeq" id="WP_166031839.1">
    <property type="nucleotide sequence ID" value="NZ_CP048877.1"/>
</dbReference>
<reference evidence="1 2" key="1">
    <citation type="submission" date="2020-02" db="EMBL/GenBank/DDBJ databases">
        <title>Genome analysis of Thermosulfuriphilus ammonigenes ST65T, an anaerobic thermophilic chemolithoautotrophic bacterium isolated from a deep-sea hydrothermal vent.</title>
        <authorList>
            <person name="Slobodkina G."/>
            <person name="Allioux M."/>
            <person name="Merkel A."/>
            <person name="Alain K."/>
            <person name="Jebbar M."/>
            <person name="Slobodkin A."/>
        </authorList>
    </citation>
    <scope>NUCLEOTIDE SEQUENCE [LARGE SCALE GENOMIC DNA]</scope>
    <source>
        <strain evidence="1 2">ST65</strain>
    </source>
</reference>
<dbReference type="EMBL" id="CP048877">
    <property type="protein sequence ID" value="QIJ71621.1"/>
    <property type="molecule type" value="Genomic_DNA"/>
</dbReference>
<dbReference type="KEGG" id="tav:G4V39_04740"/>
<dbReference type="Pfam" id="PF04945">
    <property type="entry name" value="YHS"/>
    <property type="match status" value="1"/>
</dbReference>
<dbReference type="InterPro" id="IPR007029">
    <property type="entry name" value="YHS_dom"/>
</dbReference>
<sequence>MILRILLIILAAIILYYLFWAPGKKKPAHRKKGKILVKDPVCGLYIPEDEALKYEAGKHTYYFCSPSCQETFIKNQSKGKKP</sequence>
<evidence type="ECO:0000313" key="1">
    <source>
        <dbReference type="EMBL" id="QIJ71621.1"/>
    </source>
</evidence>
<name>A0A6G7PVS8_9BACT</name>
<gene>
    <name evidence="1" type="ORF">G4V39_04740</name>
</gene>
<evidence type="ECO:0000313" key="2">
    <source>
        <dbReference type="Proteomes" id="UP000502179"/>
    </source>
</evidence>
<protein>
    <submittedName>
        <fullName evidence="1">YHS domain-containing protein</fullName>
    </submittedName>
</protein>
<accession>A0A6G7PVS8</accession>
<proteinExistence type="predicted"/>
<keyword evidence="2" id="KW-1185">Reference proteome</keyword>
<organism evidence="1 2">
    <name type="scientific">Thermosulfuriphilus ammonigenes</name>
    <dbReference type="NCBI Taxonomy" id="1936021"/>
    <lineage>
        <taxon>Bacteria</taxon>
        <taxon>Pseudomonadati</taxon>
        <taxon>Thermodesulfobacteriota</taxon>
        <taxon>Thermodesulfobacteria</taxon>
        <taxon>Thermodesulfobacteriales</taxon>
        <taxon>Thermodesulfobacteriaceae</taxon>
        <taxon>Thermosulfuriphilus</taxon>
    </lineage>
</organism>
<dbReference type="InterPro" id="IPR011017">
    <property type="entry name" value="TRASH_dom"/>
</dbReference>
<dbReference type="SMART" id="SM00746">
    <property type="entry name" value="TRASH"/>
    <property type="match status" value="1"/>
</dbReference>
<dbReference type="Proteomes" id="UP000502179">
    <property type="component" value="Chromosome"/>
</dbReference>